<protein>
    <submittedName>
        <fullName evidence="1">Uncharacterized protein</fullName>
    </submittedName>
</protein>
<accession>A0ABT6SBR4</accession>
<proteinExistence type="predicted"/>
<evidence type="ECO:0000313" key="2">
    <source>
        <dbReference type="Proteomes" id="UP001223978"/>
    </source>
</evidence>
<dbReference type="EMBL" id="JASCIQ010000015">
    <property type="protein sequence ID" value="MDI3405399.1"/>
    <property type="molecule type" value="Genomic_DNA"/>
</dbReference>
<dbReference type="Proteomes" id="UP001223978">
    <property type="component" value="Unassembled WGS sequence"/>
</dbReference>
<organism evidence="1 2">
    <name type="scientific">Streptomyces cavernicola</name>
    <dbReference type="NCBI Taxonomy" id="3043613"/>
    <lineage>
        <taxon>Bacteria</taxon>
        <taxon>Bacillati</taxon>
        <taxon>Actinomycetota</taxon>
        <taxon>Actinomycetes</taxon>
        <taxon>Kitasatosporales</taxon>
        <taxon>Streptomycetaceae</taxon>
        <taxon>Streptomyces</taxon>
    </lineage>
</organism>
<sequence>MDPLAFPVLAGTVLTEAVRFLFDRAAAVLDRRAGRIPLQQPEEVPGQAEPLVVQSGQLTDERMERITQAHGALRVYSSRPEILQGDDAELLDLLGRLRRDLEEVYGRRLPFSDEEAATRPGVEVFQRTEMVDKKQVGVRAHAITEQARVRVVQDTGTIGETGEQVGVEVEGTIG</sequence>
<keyword evidence="2" id="KW-1185">Reference proteome</keyword>
<evidence type="ECO:0000313" key="1">
    <source>
        <dbReference type="EMBL" id="MDI3405399.1"/>
    </source>
</evidence>
<reference evidence="1 2" key="1">
    <citation type="submission" date="2023-05" db="EMBL/GenBank/DDBJ databases">
        <title>Draft genome sequence of Streptomyces sp. B-S-A6 isolated from a cave soil in Thailand.</title>
        <authorList>
            <person name="Chamroensaksri N."/>
            <person name="Muangham S."/>
        </authorList>
    </citation>
    <scope>NUCLEOTIDE SEQUENCE [LARGE SCALE GENOMIC DNA]</scope>
    <source>
        <strain evidence="1 2">B-S-A6</strain>
    </source>
</reference>
<gene>
    <name evidence="1" type="ORF">QIS96_16415</name>
</gene>
<dbReference type="RefSeq" id="WP_282543336.1">
    <property type="nucleotide sequence ID" value="NZ_JASCIQ010000015.1"/>
</dbReference>
<name>A0ABT6SBR4_9ACTN</name>
<comment type="caution">
    <text evidence="1">The sequence shown here is derived from an EMBL/GenBank/DDBJ whole genome shotgun (WGS) entry which is preliminary data.</text>
</comment>